<dbReference type="GO" id="GO:0005911">
    <property type="term" value="C:cell-cell junction"/>
    <property type="evidence" value="ECO:0007669"/>
    <property type="project" value="TreeGrafter"/>
</dbReference>
<proteinExistence type="predicted"/>
<evidence type="ECO:0000313" key="8">
    <source>
        <dbReference type="Proteomes" id="UP000619137"/>
    </source>
</evidence>
<comment type="caution">
    <text evidence="7">The sequence shown here is derived from an EMBL/GenBank/DDBJ whole genome shotgun (WGS) entry which is preliminary data.</text>
</comment>
<dbReference type="GO" id="GO:0098609">
    <property type="term" value="P:cell-cell adhesion"/>
    <property type="evidence" value="ECO:0007669"/>
    <property type="project" value="TreeGrafter"/>
</dbReference>
<evidence type="ECO:0000256" key="5">
    <source>
        <dbReference type="ARBA" id="ARBA00023319"/>
    </source>
</evidence>
<keyword evidence="5" id="KW-0393">Immunoglobulin domain</keyword>
<dbReference type="GO" id="GO:0050839">
    <property type="term" value="F:cell adhesion molecule binding"/>
    <property type="evidence" value="ECO:0007669"/>
    <property type="project" value="TreeGrafter"/>
</dbReference>
<name>A0A851AQQ3_SULDA</name>
<dbReference type="AlphaFoldDB" id="A0A851AQQ3"/>
<keyword evidence="4" id="KW-0325">Glycoprotein</keyword>
<evidence type="ECO:0000259" key="6">
    <source>
        <dbReference type="PROSITE" id="PS50835"/>
    </source>
</evidence>
<accession>A0A851AQQ3</accession>
<dbReference type="InterPro" id="IPR007110">
    <property type="entry name" value="Ig-like_dom"/>
</dbReference>
<feature type="non-terminal residue" evidence="7">
    <location>
        <position position="1"/>
    </location>
</feature>
<reference evidence="7" key="1">
    <citation type="submission" date="2019-10" db="EMBL/GenBank/DDBJ databases">
        <title>Bird 10,000 Genomes (B10K) Project - Family phase.</title>
        <authorList>
            <person name="Zhang G."/>
        </authorList>
    </citation>
    <scope>NUCLEOTIDE SEQUENCE</scope>
    <source>
        <strain evidence="7">B10K-DU-002-49</strain>
        <tissue evidence="7">Muscle</tissue>
    </source>
</reference>
<evidence type="ECO:0000256" key="2">
    <source>
        <dbReference type="ARBA" id="ARBA00023136"/>
    </source>
</evidence>
<dbReference type="InterPro" id="IPR013783">
    <property type="entry name" value="Ig-like_fold"/>
</dbReference>
<protein>
    <submittedName>
        <fullName evidence="7">NPHN protein</fullName>
    </submittedName>
</protein>
<dbReference type="SUPFAM" id="SSF48726">
    <property type="entry name" value="Immunoglobulin"/>
    <property type="match status" value="2"/>
</dbReference>
<dbReference type="InterPro" id="IPR036179">
    <property type="entry name" value="Ig-like_dom_sf"/>
</dbReference>
<keyword evidence="3" id="KW-1015">Disulfide bond</keyword>
<feature type="non-terminal residue" evidence="7">
    <location>
        <position position="145"/>
    </location>
</feature>
<dbReference type="Proteomes" id="UP000619137">
    <property type="component" value="Unassembled WGS sequence"/>
</dbReference>
<dbReference type="EMBL" id="WEKW01034336">
    <property type="protein sequence ID" value="NWI35050.1"/>
    <property type="molecule type" value="Genomic_DNA"/>
</dbReference>
<dbReference type="PROSITE" id="PS50835">
    <property type="entry name" value="IG_LIKE"/>
    <property type="match status" value="1"/>
</dbReference>
<gene>
    <name evidence="7" type="primary">Nphs1_1</name>
    <name evidence="7" type="ORF">SULDAC_R14341</name>
</gene>
<evidence type="ECO:0000313" key="7">
    <source>
        <dbReference type="EMBL" id="NWI35050.1"/>
    </source>
</evidence>
<dbReference type="GO" id="GO:0005886">
    <property type="term" value="C:plasma membrane"/>
    <property type="evidence" value="ECO:0007669"/>
    <property type="project" value="TreeGrafter"/>
</dbReference>
<dbReference type="PANTHER" id="PTHR11640">
    <property type="entry name" value="NEPHRIN"/>
    <property type="match status" value="1"/>
</dbReference>
<keyword evidence="2" id="KW-0472">Membrane</keyword>
<organism evidence="7 8">
    <name type="scientific">Sula dactylatra</name>
    <name type="common">Masked booby</name>
    <dbReference type="NCBI Taxonomy" id="56068"/>
    <lineage>
        <taxon>Eukaryota</taxon>
        <taxon>Metazoa</taxon>
        <taxon>Chordata</taxon>
        <taxon>Craniata</taxon>
        <taxon>Vertebrata</taxon>
        <taxon>Euteleostomi</taxon>
        <taxon>Archelosauria</taxon>
        <taxon>Archosauria</taxon>
        <taxon>Dinosauria</taxon>
        <taxon>Saurischia</taxon>
        <taxon>Theropoda</taxon>
        <taxon>Coelurosauria</taxon>
        <taxon>Aves</taxon>
        <taxon>Neognathae</taxon>
        <taxon>Neoaves</taxon>
        <taxon>Aequornithes</taxon>
        <taxon>Suliformes</taxon>
        <taxon>Sulidae</taxon>
        <taxon>Sula</taxon>
    </lineage>
</organism>
<sequence length="145" mass="14758">AAGGEPLPDVSTHIFEGSHPKLSSSEVTARLTAQSHAHGQRLVCSAANEAGPAPAEASVTLDVLFPPSAPTIEGLESPHVRAGDTLRLVCIVRGGNPPPSLHWDKVLVALGALGRGTAGTGSTESTGRALGALGALGGHWELWEH</sequence>
<dbReference type="InterPro" id="IPR051275">
    <property type="entry name" value="Cell_adhesion_signaling"/>
</dbReference>
<keyword evidence="8" id="KW-1185">Reference proteome</keyword>
<evidence type="ECO:0000256" key="4">
    <source>
        <dbReference type="ARBA" id="ARBA00023180"/>
    </source>
</evidence>
<evidence type="ECO:0000256" key="3">
    <source>
        <dbReference type="ARBA" id="ARBA00023157"/>
    </source>
</evidence>
<comment type="subcellular location">
    <subcellularLocation>
        <location evidence="1">Membrane</location>
        <topology evidence="1">Single-pass type I membrane protein</topology>
    </subcellularLocation>
</comment>
<evidence type="ECO:0000256" key="1">
    <source>
        <dbReference type="ARBA" id="ARBA00004479"/>
    </source>
</evidence>
<dbReference type="PANTHER" id="PTHR11640:SF136">
    <property type="entry name" value="NEPHRIN"/>
    <property type="match status" value="1"/>
</dbReference>
<feature type="domain" description="Ig-like" evidence="6">
    <location>
        <begin position="67"/>
        <end position="103"/>
    </location>
</feature>
<dbReference type="Gene3D" id="2.60.40.10">
    <property type="entry name" value="Immunoglobulins"/>
    <property type="match status" value="2"/>
</dbReference>